<dbReference type="NCBIfam" id="TIGR01130">
    <property type="entry name" value="ER_PDI_fam"/>
    <property type="match status" value="1"/>
</dbReference>
<comment type="catalytic activity">
    <reaction evidence="1 13">
        <text>Catalyzes the rearrangement of -S-S- bonds in proteins.</text>
        <dbReference type="EC" id="5.3.4.1"/>
    </reaction>
</comment>
<dbReference type="AlphaFoldDB" id="A0A914BMA2"/>
<dbReference type="InterPro" id="IPR036249">
    <property type="entry name" value="Thioredoxin-like_sf"/>
</dbReference>
<feature type="domain" description="Thioredoxin" evidence="14">
    <location>
        <begin position="183"/>
        <end position="296"/>
    </location>
</feature>
<reference evidence="15" key="1">
    <citation type="submission" date="2022-11" db="UniProtKB">
        <authorList>
            <consortium name="EnsemblMetazoa"/>
        </authorList>
    </citation>
    <scope>IDENTIFICATION</scope>
</reference>
<dbReference type="GO" id="GO:0003756">
    <property type="term" value="F:protein disulfide isomerase activity"/>
    <property type="evidence" value="ECO:0007669"/>
    <property type="project" value="UniProtKB-EC"/>
</dbReference>
<dbReference type="PROSITE" id="PS51257">
    <property type="entry name" value="PROKAR_LIPOPROTEIN"/>
    <property type="match status" value="1"/>
</dbReference>
<evidence type="ECO:0000256" key="6">
    <source>
        <dbReference type="ARBA" id="ARBA00022737"/>
    </source>
</evidence>
<feature type="disulfide bond" description="Redox-active" evidence="11">
    <location>
        <begin position="218"/>
        <end position="221"/>
    </location>
</feature>
<dbReference type="GO" id="GO:0005788">
    <property type="term" value="C:endoplasmic reticulum lumen"/>
    <property type="evidence" value="ECO:0007669"/>
    <property type="project" value="UniProtKB-SubCell"/>
</dbReference>
<evidence type="ECO:0000256" key="7">
    <source>
        <dbReference type="ARBA" id="ARBA00022824"/>
    </source>
</evidence>
<dbReference type="InterPro" id="IPR005792">
    <property type="entry name" value="Prot_disulphide_isomerase"/>
</dbReference>
<feature type="domain" description="Thioredoxin" evidence="14">
    <location>
        <begin position="526"/>
        <end position="648"/>
    </location>
</feature>
<feature type="chain" id="PRO_5038169962" description="Protein disulfide-isomerase" evidence="13">
    <location>
        <begin position="26"/>
        <end position="659"/>
    </location>
</feature>
<evidence type="ECO:0000256" key="8">
    <source>
        <dbReference type="ARBA" id="ARBA00023157"/>
    </source>
</evidence>
<dbReference type="InterPro" id="IPR013766">
    <property type="entry name" value="Thioredoxin_domain"/>
</dbReference>
<comment type="similarity">
    <text evidence="3 12">Belongs to the protein disulfide isomerase family.</text>
</comment>
<keyword evidence="10 11" id="KW-0676">Redox-active center</keyword>
<dbReference type="PRINTS" id="PR00421">
    <property type="entry name" value="THIOREDOXIN"/>
</dbReference>
<dbReference type="OMA" id="FRSKHEP"/>
<dbReference type="GeneID" id="119745254"/>
<evidence type="ECO:0000313" key="15">
    <source>
        <dbReference type="EnsemblMetazoa" id="XP_038077413.1"/>
    </source>
</evidence>
<evidence type="ECO:0000256" key="3">
    <source>
        <dbReference type="ARBA" id="ARBA00006347"/>
    </source>
</evidence>
<evidence type="ECO:0000256" key="5">
    <source>
        <dbReference type="ARBA" id="ARBA00022729"/>
    </source>
</evidence>
<sequence length="659" mass="75101">MLPKNLFYFVALLGLILFSCPAARCEDEEAPVEVDKATEDDLKPGETVILDEDALMDMGDDEDDNEEPEVTEEDGVLVLTSDKFDDVVKNKDIILVEFYAPWCGHCKSLAPEYAKAAQTMKKADPPVLFAKVDATAEADLAQRYEVTGYPTLKIFRKGEASNYEGPRDEAGIVRYMKEQSDPNWEPPPEAVMTLTSENFDEIVNQAGPILVEFYAPWCGHCKRLAPELEAAAGVLKDDDPPISIAKVDATEEKDLATRFGVSGYPTLFIFRNGEKSEYKGPREKRGILEYMRKQAGDSSEHLASPKALKQFVEFQEDISIVGFFKTEEEDLYKTYLEAGNDLREDYRFGHTFDHQLMANYKVNPNSIVIFMPERFQSKYEPKRHVFDKAGASAAEIQSFYSDNDLPLVGHMTKENMDKRYKDRPLIVAYYDVDWSFEHRKATEIWRQKILAVAKDKEFKDLTFAIAEEDEFNDQLKQLELDDSGEEINIGLFTDGKKYKMEPDEDFDSDMLREFIRAWRDDKLRPIIKSQPIPRKQSSPVTVLVGKTFDKIVFDKRKDVLVELYAPWCGHCKKLEPTYKKLAKKYKDHPSVVVAKMDATANDTPSEYSSSGFPTIYLAKANDKKNPLKYEGGDRSIEALSKFIEDNASTLTTKKAKEEL</sequence>
<keyword evidence="7" id="KW-0256">Endoplasmic reticulum</keyword>
<comment type="subcellular location">
    <subcellularLocation>
        <location evidence="2">Endoplasmic reticulum lumen</location>
    </subcellularLocation>
</comment>
<evidence type="ECO:0000256" key="10">
    <source>
        <dbReference type="ARBA" id="ARBA00023284"/>
    </source>
</evidence>
<dbReference type="Proteomes" id="UP000887568">
    <property type="component" value="Unplaced"/>
</dbReference>
<dbReference type="CDD" id="cd02995">
    <property type="entry name" value="PDI_a_PDI_a'_C"/>
    <property type="match status" value="1"/>
</dbReference>
<dbReference type="FunFam" id="3.40.30.10:FF:000126">
    <property type="entry name" value="Protein disulfide-isomerase A4"/>
    <property type="match status" value="1"/>
</dbReference>
<dbReference type="FunFam" id="3.40.30.10:FF:000076">
    <property type="entry name" value="Protein disulfide-isomerase A4"/>
    <property type="match status" value="1"/>
</dbReference>
<dbReference type="EnsemblMetazoa" id="XM_038221485.1">
    <property type="protein sequence ID" value="XP_038077413.1"/>
    <property type="gene ID" value="LOC119745254"/>
</dbReference>
<dbReference type="FunFam" id="3.40.30.10:FF:000067">
    <property type="entry name" value="Protein disulfide-isomerase A4"/>
    <property type="match status" value="1"/>
</dbReference>
<dbReference type="CDD" id="cd02961">
    <property type="entry name" value="PDI_a_family"/>
    <property type="match status" value="2"/>
</dbReference>
<dbReference type="OrthoDB" id="427280at2759"/>
<protein>
    <recommendedName>
        <fullName evidence="4 13">Protein disulfide-isomerase</fullName>
        <ecNumber evidence="4 13">5.3.4.1</ecNumber>
    </recommendedName>
</protein>
<dbReference type="Pfam" id="PF00085">
    <property type="entry name" value="Thioredoxin"/>
    <property type="match status" value="3"/>
</dbReference>
<evidence type="ECO:0000256" key="9">
    <source>
        <dbReference type="ARBA" id="ARBA00023235"/>
    </source>
</evidence>
<dbReference type="PANTHER" id="PTHR18929:SF210">
    <property type="entry name" value="PROTEIN DISULFIDE-ISOMERASE A4"/>
    <property type="match status" value="1"/>
</dbReference>
<feature type="domain" description="Thioredoxin" evidence="14">
    <location>
        <begin position="56"/>
        <end position="181"/>
    </location>
</feature>
<keyword evidence="16" id="KW-1185">Reference proteome</keyword>
<dbReference type="SUPFAM" id="SSF52833">
    <property type="entry name" value="Thioredoxin-like"/>
    <property type="match status" value="5"/>
</dbReference>
<keyword evidence="9 13" id="KW-0413">Isomerase</keyword>
<evidence type="ECO:0000256" key="11">
    <source>
        <dbReference type="PIRSR" id="PIRSR605792-51"/>
    </source>
</evidence>
<dbReference type="InterPro" id="IPR005788">
    <property type="entry name" value="PDI_thioredoxin-like_dom"/>
</dbReference>
<evidence type="ECO:0000256" key="13">
    <source>
        <dbReference type="RuleBase" id="RU361130"/>
    </source>
</evidence>
<evidence type="ECO:0000256" key="12">
    <source>
        <dbReference type="RuleBase" id="RU004208"/>
    </source>
</evidence>
<evidence type="ECO:0000259" key="14">
    <source>
        <dbReference type="PROSITE" id="PS51352"/>
    </source>
</evidence>
<feature type="signal peptide" evidence="13">
    <location>
        <begin position="1"/>
        <end position="25"/>
    </location>
</feature>
<dbReference type="PANTHER" id="PTHR18929">
    <property type="entry name" value="PROTEIN DISULFIDE ISOMERASE"/>
    <property type="match status" value="1"/>
</dbReference>
<dbReference type="EC" id="5.3.4.1" evidence="4 13"/>
<dbReference type="FunFam" id="3.40.30.10:FF:000107">
    <property type="entry name" value="Protein disulfide-isomerase 5-2"/>
    <property type="match status" value="1"/>
</dbReference>
<dbReference type="CDD" id="cd03073">
    <property type="entry name" value="PDI_b'_ERp72_ERp57"/>
    <property type="match status" value="1"/>
</dbReference>
<name>A0A914BMA2_PATMI</name>
<dbReference type="InterPro" id="IPR017937">
    <property type="entry name" value="Thioredoxin_CS"/>
</dbReference>
<organism evidence="15 16">
    <name type="scientific">Patiria miniata</name>
    <name type="common">Bat star</name>
    <name type="synonym">Asterina miniata</name>
    <dbReference type="NCBI Taxonomy" id="46514"/>
    <lineage>
        <taxon>Eukaryota</taxon>
        <taxon>Metazoa</taxon>
        <taxon>Echinodermata</taxon>
        <taxon>Eleutherozoa</taxon>
        <taxon>Asterozoa</taxon>
        <taxon>Asteroidea</taxon>
        <taxon>Valvatacea</taxon>
        <taxon>Valvatida</taxon>
        <taxon>Asterinidae</taxon>
        <taxon>Patiria</taxon>
    </lineage>
</organism>
<accession>A0A914BMA2</accession>
<dbReference type="Pfam" id="PF13848">
    <property type="entry name" value="Thioredoxin_6"/>
    <property type="match status" value="1"/>
</dbReference>
<dbReference type="PROSITE" id="PS00194">
    <property type="entry name" value="THIOREDOXIN_1"/>
    <property type="match status" value="3"/>
</dbReference>
<proteinExistence type="inferred from homology"/>
<evidence type="ECO:0000313" key="16">
    <source>
        <dbReference type="Proteomes" id="UP000887568"/>
    </source>
</evidence>
<keyword evidence="6" id="KW-0677">Repeat</keyword>
<dbReference type="Gene3D" id="3.40.30.10">
    <property type="entry name" value="Glutaredoxin"/>
    <property type="match status" value="5"/>
</dbReference>
<dbReference type="NCBIfam" id="TIGR01126">
    <property type="entry name" value="pdi_dom"/>
    <property type="match status" value="3"/>
</dbReference>
<dbReference type="GO" id="GO:0034976">
    <property type="term" value="P:response to endoplasmic reticulum stress"/>
    <property type="evidence" value="ECO:0007669"/>
    <property type="project" value="TreeGrafter"/>
</dbReference>
<feature type="disulfide bond" description="Redox-active" evidence="11">
    <location>
        <begin position="568"/>
        <end position="571"/>
    </location>
</feature>
<dbReference type="RefSeq" id="XP_038077413.1">
    <property type="nucleotide sequence ID" value="XM_038221485.1"/>
</dbReference>
<dbReference type="CTD" id="9601"/>
<dbReference type="GO" id="GO:0006457">
    <property type="term" value="P:protein folding"/>
    <property type="evidence" value="ECO:0007669"/>
    <property type="project" value="TreeGrafter"/>
</dbReference>
<keyword evidence="5 13" id="KW-0732">Signal</keyword>
<dbReference type="PROSITE" id="PS51352">
    <property type="entry name" value="THIOREDOXIN_2"/>
    <property type="match status" value="3"/>
</dbReference>
<keyword evidence="8 11" id="KW-1015">Disulfide bond</keyword>
<dbReference type="GO" id="GO:0009986">
    <property type="term" value="C:cell surface"/>
    <property type="evidence" value="ECO:0007669"/>
    <property type="project" value="TreeGrafter"/>
</dbReference>
<evidence type="ECO:0000256" key="2">
    <source>
        <dbReference type="ARBA" id="ARBA00004319"/>
    </source>
</evidence>
<evidence type="ECO:0000256" key="4">
    <source>
        <dbReference type="ARBA" id="ARBA00012723"/>
    </source>
</evidence>
<evidence type="ECO:0000256" key="1">
    <source>
        <dbReference type="ARBA" id="ARBA00001182"/>
    </source>
</evidence>